<organism evidence="1 2">
    <name type="scientific">Candolleomyces aberdarensis</name>
    <dbReference type="NCBI Taxonomy" id="2316362"/>
    <lineage>
        <taxon>Eukaryota</taxon>
        <taxon>Fungi</taxon>
        <taxon>Dikarya</taxon>
        <taxon>Basidiomycota</taxon>
        <taxon>Agaricomycotina</taxon>
        <taxon>Agaricomycetes</taxon>
        <taxon>Agaricomycetidae</taxon>
        <taxon>Agaricales</taxon>
        <taxon>Agaricineae</taxon>
        <taxon>Psathyrellaceae</taxon>
        <taxon>Candolleomyces</taxon>
    </lineage>
</organism>
<name>A0A4Q2D089_9AGAR</name>
<gene>
    <name evidence="1" type="ORF">EST38_g13311</name>
</gene>
<evidence type="ECO:0000313" key="1">
    <source>
        <dbReference type="EMBL" id="RXW12543.1"/>
    </source>
</evidence>
<accession>A0A4Q2D089</accession>
<keyword evidence="2" id="KW-1185">Reference proteome</keyword>
<reference evidence="1 2" key="1">
    <citation type="submission" date="2019-01" db="EMBL/GenBank/DDBJ databases">
        <title>Draft genome sequence of Psathyrella aberdarensis IHI B618.</title>
        <authorList>
            <person name="Buettner E."/>
            <person name="Kellner H."/>
        </authorList>
    </citation>
    <scope>NUCLEOTIDE SEQUENCE [LARGE SCALE GENOMIC DNA]</scope>
    <source>
        <strain evidence="1 2">IHI B618</strain>
    </source>
</reference>
<proteinExistence type="predicted"/>
<comment type="caution">
    <text evidence="1">The sequence shown here is derived from an EMBL/GenBank/DDBJ whole genome shotgun (WGS) entry which is preliminary data.</text>
</comment>
<dbReference type="Proteomes" id="UP000290288">
    <property type="component" value="Unassembled WGS sequence"/>
</dbReference>
<dbReference type="AlphaFoldDB" id="A0A4Q2D089"/>
<dbReference type="EMBL" id="SDEE01001206">
    <property type="protein sequence ID" value="RXW12543.1"/>
    <property type="molecule type" value="Genomic_DNA"/>
</dbReference>
<evidence type="ECO:0000313" key="2">
    <source>
        <dbReference type="Proteomes" id="UP000290288"/>
    </source>
</evidence>
<protein>
    <submittedName>
        <fullName evidence="1">Uncharacterized protein</fullName>
    </submittedName>
</protein>
<sequence length="76" mass="8342">MGTTTIRVVLGVGDAQSRDLVMETSTEILSFQASGPPAAFHNDWVSKQYSILLQEPAGQDETKLIGYRYKSLTLIP</sequence>